<keyword evidence="2" id="KW-1185">Reference proteome</keyword>
<name>A0AAN9LTZ5_CANGL</name>
<evidence type="ECO:0000313" key="2">
    <source>
        <dbReference type="Proteomes" id="UP001367508"/>
    </source>
</evidence>
<comment type="caution">
    <text evidence="1">The sequence shown here is derived from an EMBL/GenBank/DDBJ whole genome shotgun (WGS) entry which is preliminary data.</text>
</comment>
<sequence>MVPVLHVPKLTQLRFLHRIARTPDTCEESALRQTDSTILEFSLTLRNLFAFEFHSAIQNVVKELRLRSPHVTMQEILKLIVRPKFGLLETVQETSNVRVSTRVILTFQYLELPYGNVLFSIFSVGKISTLGSSMFQASVPPSEFEILKNVIIFNQAATTLLQELVSS</sequence>
<proteinExistence type="predicted"/>
<dbReference type="AlphaFoldDB" id="A0AAN9LTZ5"/>
<dbReference type="EMBL" id="JAYMYQ010000004">
    <property type="protein sequence ID" value="KAK7339488.1"/>
    <property type="molecule type" value="Genomic_DNA"/>
</dbReference>
<protein>
    <submittedName>
        <fullName evidence="1">Uncharacterized protein</fullName>
    </submittedName>
</protein>
<accession>A0AAN9LTZ5</accession>
<evidence type="ECO:0000313" key="1">
    <source>
        <dbReference type="EMBL" id="KAK7339488.1"/>
    </source>
</evidence>
<organism evidence="1 2">
    <name type="scientific">Canavalia gladiata</name>
    <name type="common">Sword bean</name>
    <name type="synonym">Dolichos gladiatus</name>
    <dbReference type="NCBI Taxonomy" id="3824"/>
    <lineage>
        <taxon>Eukaryota</taxon>
        <taxon>Viridiplantae</taxon>
        <taxon>Streptophyta</taxon>
        <taxon>Embryophyta</taxon>
        <taxon>Tracheophyta</taxon>
        <taxon>Spermatophyta</taxon>
        <taxon>Magnoliopsida</taxon>
        <taxon>eudicotyledons</taxon>
        <taxon>Gunneridae</taxon>
        <taxon>Pentapetalae</taxon>
        <taxon>rosids</taxon>
        <taxon>fabids</taxon>
        <taxon>Fabales</taxon>
        <taxon>Fabaceae</taxon>
        <taxon>Papilionoideae</taxon>
        <taxon>50 kb inversion clade</taxon>
        <taxon>NPAAA clade</taxon>
        <taxon>indigoferoid/millettioid clade</taxon>
        <taxon>Phaseoleae</taxon>
        <taxon>Canavalia</taxon>
    </lineage>
</organism>
<gene>
    <name evidence="1" type="ORF">VNO77_20159</name>
</gene>
<dbReference type="Proteomes" id="UP001367508">
    <property type="component" value="Unassembled WGS sequence"/>
</dbReference>
<reference evidence="1 2" key="1">
    <citation type="submission" date="2024-01" db="EMBL/GenBank/DDBJ databases">
        <title>The genomes of 5 underutilized Papilionoideae crops provide insights into root nodulation and disease resistanc.</title>
        <authorList>
            <person name="Jiang F."/>
        </authorList>
    </citation>
    <scope>NUCLEOTIDE SEQUENCE [LARGE SCALE GENOMIC DNA]</scope>
    <source>
        <strain evidence="1">LVBAO_FW01</strain>
        <tissue evidence="1">Leaves</tissue>
    </source>
</reference>